<protein>
    <recommendedName>
        <fullName evidence="4">Lipoprotein</fullName>
    </recommendedName>
</protein>
<accession>A0A543AWM9</accession>
<sequence>MRKTALAGLVALSLAGCAAPVGAFINPGDETQAVVGPALDELSQQPVLGYDGSIPDLAGTGAVAQIDLDVTQDGTAHGTGSVADSEIEIAHLQEALLISGPKGFWSDYVGVDSAYAKKIDGKWTQLDPTLGLNPATVLAPAEYAKVLRYAMEDAQTLDVALPEPEDRDGSQVYPLAVGEGFVYVTVEAPHTVVAVTDVVVELDAGPADLSVTVADAGYVETFQGRFVDAVDGMSTIYDNGVDLAVDESDIEFDCNSSDFSCKLSLKAKGQLSANYHLADRVKFTMKAEVKGGSLGTKKCDDSSTADLGKNAKLSCTVKFTPSVGEYSIEPTWLTTGVATHKPDIEEWSKSLVEEFGTILSTY</sequence>
<name>A0A543AWM9_9ACTN</name>
<dbReference type="Proteomes" id="UP000317043">
    <property type="component" value="Unassembled WGS sequence"/>
</dbReference>
<reference evidence="2 3" key="1">
    <citation type="submission" date="2019-06" db="EMBL/GenBank/DDBJ databases">
        <title>Sequencing the genomes of 1000 actinobacteria strains.</title>
        <authorList>
            <person name="Klenk H.-P."/>
        </authorList>
    </citation>
    <scope>NUCLEOTIDE SEQUENCE [LARGE SCALE GENOMIC DNA]</scope>
    <source>
        <strain evidence="2 3">DSM 45928</strain>
    </source>
</reference>
<evidence type="ECO:0000256" key="1">
    <source>
        <dbReference type="SAM" id="SignalP"/>
    </source>
</evidence>
<evidence type="ECO:0008006" key="4">
    <source>
        <dbReference type="Google" id="ProtNLM"/>
    </source>
</evidence>
<evidence type="ECO:0000313" key="2">
    <source>
        <dbReference type="EMBL" id="TQL76964.1"/>
    </source>
</evidence>
<dbReference type="EMBL" id="VFOW01000001">
    <property type="protein sequence ID" value="TQL76964.1"/>
    <property type="molecule type" value="Genomic_DNA"/>
</dbReference>
<dbReference type="OrthoDB" id="5173041at2"/>
<dbReference type="AlphaFoldDB" id="A0A543AWM9"/>
<keyword evidence="3" id="KW-1185">Reference proteome</keyword>
<dbReference type="RefSeq" id="WP_142039167.1">
    <property type="nucleotide sequence ID" value="NZ_JBHTGS010000001.1"/>
</dbReference>
<organism evidence="2 3">
    <name type="scientific">Stackebrandtia endophytica</name>
    <dbReference type="NCBI Taxonomy" id="1496996"/>
    <lineage>
        <taxon>Bacteria</taxon>
        <taxon>Bacillati</taxon>
        <taxon>Actinomycetota</taxon>
        <taxon>Actinomycetes</taxon>
        <taxon>Glycomycetales</taxon>
        <taxon>Glycomycetaceae</taxon>
        <taxon>Stackebrandtia</taxon>
    </lineage>
</organism>
<keyword evidence="1" id="KW-0732">Signal</keyword>
<evidence type="ECO:0000313" key="3">
    <source>
        <dbReference type="Proteomes" id="UP000317043"/>
    </source>
</evidence>
<feature type="chain" id="PRO_5021715414" description="Lipoprotein" evidence="1">
    <location>
        <begin position="24"/>
        <end position="362"/>
    </location>
</feature>
<gene>
    <name evidence="2" type="ORF">FB566_2508</name>
</gene>
<comment type="caution">
    <text evidence="2">The sequence shown here is derived from an EMBL/GenBank/DDBJ whole genome shotgun (WGS) entry which is preliminary data.</text>
</comment>
<dbReference type="PROSITE" id="PS51257">
    <property type="entry name" value="PROKAR_LIPOPROTEIN"/>
    <property type="match status" value="1"/>
</dbReference>
<dbReference type="InParanoid" id="A0A543AWM9"/>
<feature type="signal peptide" evidence="1">
    <location>
        <begin position="1"/>
        <end position="23"/>
    </location>
</feature>
<proteinExistence type="predicted"/>